<gene>
    <name evidence="1" type="ORF">NDU88_004728</name>
</gene>
<dbReference type="Proteomes" id="UP001066276">
    <property type="component" value="Chromosome 10"/>
</dbReference>
<organism evidence="1 2">
    <name type="scientific">Pleurodeles waltl</name>
    <name type="common">Iberian ribbed newt</name>
    <dbReference type="NCBI Taxonomy" id="8319"/>
    <lineage>
        <taxon>Eukaryota</taxon>
        <taxon>Metazoa</taxon>
        <taxon>Chordata</taxon>
        <taxon>Craniata</taxon>
        <taxon>Vertebrata</taxon>
        <taxon>Euteleostomi</taxon>
        <taxon>Amphibia</taxon>
        <taxon>Batrachia</taxon>
        <taxon>Caudata</taxon>
        <taxon>Salamandroidea</taxon>
        <taxon>Salamandridae</taxon>
        <taxon>Pleurodelinae</taxon>
        <taxon>Pleurodeles</taxon>
    </lineage>
</organism>
<proteinExistence type="predicted"/>
<accession>A0AAV7M963</accession>
<evidence type="ECO:0000313" key="1">
    <source>
        <dbReference type="EMBL" id="KAJ1099629.1"/>
    </source>
</evidence>
<evidence type="ECO:0000313" key="2">
    <source>
        <dbReference type="Proteomes" id="UP001066276"/>
    </source>
</evidence>
<name>A0AAV7M963_PLEWA</name>
<dbReference type="EMBL" id="JANPWB010000014">
    <property type="protein sequence ID" value="KAJ1099629.1"/>
    <property type="molecule type" value="Genomic_DNA"/>
</dbReference>
<comment type="caution">
    <text evidence="1">The sequence shown here is derived from an EMBL/GenBank/DDBJ whole genome shotgun (WGS) entry which is preliminary data.</text>
</comment>
<reference evidence="1" key="1">
    <citation type="journal article" date="2022" name="bioRxiv">
        <title>Sequencing and chromosome-scale assembly of the giantPleurodeles waltlgenome.</title>
        <authorList>
            <person name="Brown T."/>
            <person name="Elewa A."/>
            <person name="Iarovenko S."/>
            <person name="Subramanian E."/>
            <person name="Araus A.J."/>
            <person name="Petzold A."/>
            <person name="Susuki M."/>
            <person name="Suzuki K.-i.T."/>
            <person name="Hayashi T."/>
            <person name="Toyoda A."/>
            <person name="Oliveira C."/>
            <person name="Osipova E."/>
            <person name="Leigh N.D."/>
            <person name="Simon A."/>
            <person name="Yun M.H."/>
        </authorList>
    </citation>
    <scope>NUCLEOTIDE SEQUENCE</scope>
    <source>
        <strain evidence="1">20211129_DDA</strain>
        <tissue evidence="1">Liver</tissue>
    </source>
</reference>
<keyword evidence="2" id="KW-1185">Reference proteome</keyword>
<protein>
    <submittedName>
        <fullName evidence="1">Uncharacterized protein</fullName>
    </submittedName>
</protein>
<sequence>MIIQLVTKGPEVASVRPVCIKRNGPGRVPSVPLLVCAQVEVIMRFLKKVEGGRRKTQNFCHVLVTGYGKRDGLQEAGLLFVCIDCVMRVKRGQRFGGYFKQ</sequence>
<dbReference type="AlphaFoldDB" id="A0AAV7M963"/>